<feature type="non-terminal residue" evidence="2">
    <location>
        <position position="75"/>
    </location>
</feature>
<evidence type="ECO:0000313" key="2">
    <source>
        <dbReference type="EMBL" id="MBI1757241.1"/>
    </source>
</evidence>
<feature type="transmembrane region" description="Helical" evidence="1">
    <location>
        <begin position="45"/>
        <end position="71"/>
    </location>
</feature>
<reference evidence="2" key="1">
    <citation type="submission" date="2020-07" db="EMBL/GenBank/DDBJ databases">
        <title>Huge and variable diversity of episymbiotic CPR bacteria and DPANN archaea in groundwater ecosystems.</title>
        <authorList>
            <person name="He C.Y."/>
            <person name="Keren R."/>
            <person name="Whittaker M."/>
            <person name="Farag I.F."/>
            <person name="Doudna J."/>
            <person name="Cate J.H.D."/>
            <person name="Banfield J.F."/>
        </authorList>
    </citation>
    <scope>NUCLEOTIDE SEQUENCE</scope>
    <source>
        <strain evidence="2">NC_groundwater_17_Pr7_B-0.1um_64_12</strain>
    </source>
</reference>
<comment type="caution">
    <text evidence="2">The sequence shown here is derived from an EMBL/GenBank/DDBJ whole genome shotgun (WGS) entry which is preliminary data.</text>
</comment>
<dbReference type="Proteomes" id="UP000727962">
    <property type="component" value="Unassembled WGS sequence"/>
</dbReference>
<name>A0A931M1H9_FIMGI</name>
<proteinExistence type="predicted"/>
<keyword evidence="1" id="KW-0472">Membrane</keyword>
<sequence>MATKGKQVQLYGPDQALRNVAGTALGVAALFLGIVAVLLNSEALFYMATAMVVLIAACRVQAWLSVLGLTVERVA</sequence>
<gene>
    <name evidence="2" type="ORF">HYR64_09065</name>
</gene>
<organism evidence="2 3">
    <name type="scientific">Fimbriimonas ginsengisoli</name>
    <dbReference type="NCBI Taxonomy" id="1005039"/>
    <lineage>
        <taxon>Bacteria</taxon>
        <taxon>Bacillati</taxon>
        <taxon>Armatimonadota</taxon>
        <taxon>Fimbriimonadia</taxon>
        <taxon>Fimbriimonadales</taxon>
        <taxon>Fimbriimonadaceae</taxon>
        <taxon>Fimbriimonas</taxon>
    </lineage>
</organism>
<accession>A0A931M1H9</accession>
<keyword evidence="1" id="KW-0812">Transmembrane</keyword>
<evidence type="ECO:0000256" key="1">
    <source>
        <dbReference type="SAM" id="Phobius"/>
    </source>
</evidence>
<protein>
    <submittedName>
        <fullName evidence="2">Uncharacterized protein</fullName>
    </submittedName>
</protein>
<dbReference type="EMBL" id="JACOSL010000057">
    <property type="protein sequence ID" value="MBI1757241.1"/>
    <property type="molecule type" value="Genomic_DNA"/>
</dbReference>
<evidence type="ECO:0000313" key="3">
    <source>
        <dbReference type="Proteomes" id="UP000727962"/>
    </source>
</evidence>
<feature type="transmembrane region" description="Helical" evidence="1">
    <location>
        <begin position="20"/>
        <end position="39"/>
    </location>
</feature>
<dbReference type="AlphaFoldDB" id="A0A931M1H9"/>
<keyword evidence="1" id="KW-1133">Transmembrane helix</keyword>